<dbReference type="InterPro" id="IPR036661">
    <property type="entry name" value="Luciferase-like_sf"/>
</dbReference>
<dbReference type="SUPFAM" id="SSF51679">
    <property type="entry name" value="Bacterial luciferase-like"/>
    <property type="match status" value="1"/>
</dbReference>
<gene>
    <name evidence="3" type="ORF">KDW_63240</name>
</gene>
<name>A0A5J4KYK4_9CHLR</name>
<protein>
    <submittedName>
        <fullName evidence="3">LLM class F420-dependent oxidoreductase</fullName>
    </submittedName>
</protein>
<dbReference type="CDD" id="cd01097">
    <property type="entry name" value="Tetrahydromethanopterin_reductase"/>
    <property type="match status" value="1"/>
</dbReference>
<keyword evidence="1" id="KW-0560">Oxidoreductase</keyword>
<evidence type="ECO:0000256" key="1">
    <source>
        <dbReference type="ARBA" id="ARBA00023002"/>
    </source>
</evidence>
<dbReference type="Proteomes" id="UP000326912">
    <property type="component" value="Unassembled WGS sequence"/>
</dbReference>
<accession>A0A5J4KYK4</accession>
<dbReference type="RefSeq" id="WP_151759714.1">
    <property type="nucleotide sequence ID" value="NZ_BKZW01000006.1"/>
</dbReference>
<dbReference type="GO" id="GO:0016705">
    <property type="term" value="F:oxidoreductase activity, acting on paired donors, with incorporation or reduction of molecular oxygen"/>
    <property type="evidence" value="ECO:0007669"/>
    <property type="project" value="InterPro"/>
</dbReference>
<dbReference type="InterPro" id="IPR050564">
    <property type="entry name" value="F420-G6PD/mer"/>
</dbReference>
<comment type="caution">
    <text evidence="3">The sequence shown here is derived from an EMBL/GenBank/DDBJ whole genome shotgun (WGS) entry which is preliminary data.</text>
</comment>
<dbReference type="InterPro" id="IPR011251">
    <property type="entry name" value="Luciferase-like_dom"/>
</dbReference>
<evidence type="ECO:0000259" key="2">
    <source>
        <dbReference type="Pfam" id="PF00296"/>
    </source>
</evidence>
<dbReference type="EMBL" id="BKZW01000006">
    <property type="protein sequence ID" value="GER92162.1"/>
    <property type="molecule type" value="Genomic_DNA"/>
</dbReference>
<organism evidence="3 4">
    <name type="scientific">Dictyobacter vulcani</name>
    <dbReference type="NCBI Taxonomy" id="2607529"/>
    <lineage>
        <taxon>Bacteria</taxon>
        <taxon>Bacillati</taxon>
        <taxon>Chloroflexota</taxon>
        <taxon>Ktedonobacteria</taxon>
        <taxon>Ktedonobacterales</taxon>
        <taxon>Dictyobacteraceae</taxon>
        <taxon>Dictyobacter</taxon>
    </lineage>
</organism>
<dbReference type="Pfam" id="PF00296">
    <property type="entry name" value="Bac_luciferase"/>
    <property type="match status" value="1"/>
</dbReference>
<dbReference type="PANTHER" id="PTHR43244">
    <property type="match status" value="1"/>
</dbReference>
<dbReference type="Gene3D" id="3.20.20.30">
    <property type="entry name" value="Luciferase-like domain"/>
    <property type="match status" value="1"/>
</dbReference>
<keyword evidence="4" id="KW-1185">Reference proteome</keyword>
<dbReference type="AlphaFoldDB" id="A0A5J4KYK4"/>
<proteinExistence type="predicted"/>
<feature type="domain" description="Luciferase-like" evidence="2">
    <location>
        <begin position="25"/>
        <end position="303"/>
    </location>
</feature>
<sequence length="329" mass="35443">MQDKTVEPTPAIQAITGGPARERVGLVVNGAVASRAVQTIVEAEAAGVRQIWMTQMPLAPETLSIFAAAAMQTSTIRLGSAIVPTYPRHPLTMAAQALAIHDLAPGRLRLGIGPSHRPTMEGMYGFKMEKPLEHLREYVEILHAGLWQGKIEHKGRYFNVFADLPRTARIPILVSTLRAGAFKLAGEISDGALPWLCPIPYLLKTGLPVLRQAAAEQGRTPPPLVAHVLVAMSEDRSAVTSATRSQISRYGKLPFYANMFADAGFPVAADGTMSDDLISSLVISGSHIEIVQRFSELLASGLDELLVLPVAVHEPDSELTRLAQLIGQL</sequence>
<evidence type="ECO:0000313" key="3">
    <source>
        <dbReference type="EMBL" id="GER92162.1"/>
    </source>
</evidence>
<reference evidence="3 4" key="1">
    <citation type="submission" date="2019-10" db="EMBL/GenBank/DDBJ databases">
        <title>Dictyobacter vulcani sp. nov., within the class Ktedonobacteria, isolated from soil of volcanic Mt. Zao.</title>
        <authorList>
            <person name="Zheng Y."/>
            <person name="Wang C.M."/>
            <person name="Sakai Y."/>
            <person name="Abe K."/>
            <person name="Yokota A."/>
            <person name="Yabe S."/>
        </authorList>
    </citation>
    <scope>NUCLEOTIDE SEQUENCE [LARGE SCALE GENOMIC DNA]</scope>
    <source>
        <strain evidence="3 4">W12</strain>
    </source>
</reference>
<dbReference type="PANTHER" id="PTHR43244:SF1">
    <property type="entry name" value="5,10-METHYLENETETRAHYDROMETHANOPTERIN REDUCTASE"/>
    <property type="match status" value="1"/>
</dbReference>
<evidence type="ECO:0000313" key="4">
    <source>
        <dbReference type="Proteomes" id="UP000326912"/>
    </source>
</evidence>